<gene>
    <name evidence="3" type="ORF">SAMN02745191_1948</name>
</gene>
<dbReference type="STRING" id="118967.SAMN02745191_1948"/>
<dbReference type="InterPro" id="IPR011063">
    <property type="entry name" value="TilS/TtcA_N"/>
</dbReference>
<dbReference type="PANTHER" id="PTHR43686:SF1">
    <property type="entry name" value="AMINOTRAN_5 DOMAIN-CONTAINING PROTEIN"/>
    <property type="match status" value="1"/>
</dbReference>
<dbReference type="InterPro" id="IPR035107">
    <property type="entry name" value="tRNA_thiolation_TtcA_Ctu1"/>
</dbReference>
<keyword evidence="4" id="KW-1185">Reference proteome</keyword>
<organism evidence="3 4">
    <name type="scientific">Anaerorhabdus furcosa</name>
    <dbReference type="NCBI Taxonomy" id="118967"/>
    <lineage>
        <taxon>Bacteria</taxon>
        <taxon>Bacillati</taxon>
        <taxon>Bacillota</taxon>
        <taxon>Erysipelotrichia</taxon>
        <taxon>Erysipelotrichales</taxon>
        <taxon>Erysipelotrichaceae</taxon>
        <taxon>Anaerorhabdus</taxon>
    </lineage>
</organism>
<evidence type="ECO:0000313" key="4">
    <source>
        <dbReference type="Proteomes" id="UP000243297"/>
    </source>
</evidence>
<dbReference type="CDD" id="cd24138">
    <property type="entry name" value="TtcA-like"/>
    <property type="match status" value="1"/>
</dbReference>
<evidence type="ECO:0000259" key="2">
    <source>
        <dbReference type="Pfam" id="PF01171"/>
    </source>
</evidence>
<feature type="domain" description="tRNA(Ile)-lysidine/2-thiocytidine synthase N-terminal" evidence="2">
    <location>
        <begin position="26"/>
        <end position="197"/>
    </location>
</feature>
<accession>A0A1T4PCL5</accession>
<reference evidence="4" key="1">
    <citation type="submission" date="2017-02" db="EMBL/GenBank/DDBJ databases">
        <authorList>
            <person name="Varghese N."/>
            <person name="Submissions S."/>
        </authorList>
    </citation>
    <scope>NUCLEOTIDE SEQUENCE [LARGE SCALE GENOMIC DNA]</scope>
    <source>
        <strain evidence="4">ATCC 25662</strain>
    </source>
</reference>
<dbReference type="AlphaFoldDB" id="A0A1T4PCL5"/>
<dbReference type="PANTHER" id="PTHR43686">
    <property type="entry name" value="SULFURTRANSFERASE-RELATED"/>
    <property type="match status" value="1"/>
</dbReference>
<dbReference type="PIRSF" id="PIRSF004976">
    <property type="entry name" value="ATPase_YdaO"/>
    <property type="match status" value="1"/>
</dbReference>
<protein>
    <submittedName>
        <fullName evidence="3">tRNA(Ile)-lysidine synthase TilS/MesJ</fullName>
    </submittedName>
</protein>
<dbReference type="Pfam" id="PF01171">
    <property type="entry name" value="ATP_bind_3"/>
    <property type="match status" value="1"/>
</dbReference>
<dbReference type="OrthoDB" id="9807403at2"/>
<evidence type="ECO:0000313" key="3">
    <source>
        <dbReference type="EMBL" id="SJZ89274.1"/>
    </source>
</evidence>
<evidence type="ECO:0000256" key="1">
    <source>
        <dbReference type="ARBA" id="ARBA00022679"/>
    </source>
</evidence>
<name>A0A1T4PCL5_9FIRM</name>
<sequence length="253" mass="28842">MSVKHVLGRIRKADLDFNLMQNGDRIAVGVSGGKDSMLLLYCLALYRNIAKRHMEKQIEIVGIHIKMGFPNMDFSEVIEFCKKNDIEFYTIDSRIYDILKIQANQDGTLKCSICSKLKKGAVINEAKKLNCNKTAFAHHADDAVETLFLNAIFGGRLATFAPKMFLTNSEMTFIRPFVYSFESDIIAATNEANIPIVKSTCPMDGHTKRQDMKELLQSIYKTYPSSKENFLLMLHNQKQLDLWVKQSDLNEQD</sequence>
<dbReference type="SUPFAM" id="SSF52402">
    <property type="entry name" value="Adenine nucleotide alpha hydrolases-like"/>
    <property type="match status" value="1"/>
</dbReference>
<dbReference type="InterPro" id="IPR014729">
    <property type="entry name" value="Rossmann-like_a/b/a_fold"/>
</dbReference>
<proteinExistence type="predicted"/>
<dbReference type="RefSeq" id="WP_078712352.1">
    <property type="nucleotide sequence ID" value="NZ_FUWY01000006.1"/>
</dbReference>
<dbReference type="Gene3D" id="3.40.50.620">
    <property type="entry name" value="HUPs"/>
    <property type="match status" value="1"/>
</dbReference>
<dbReference type="GO" id="GO:0016740">
    <property type="term" value="F:transferase activity"/>
    <property type="evidence" value="ECO:0007669"/>
    <property type="project" value="UniProtKB-KW"/>
</dbReference>
<dbReference type="Proteomes" id="UP000243297">
    <property type="component" value="Unassembled WGS sequence"/>
</dbReference>
<keyword evidence="1" id="KW-0808">Transferase</keyword>
<dbReference type="GO" id="GO:0008033">
    <property type="term" value="P:tRNA processing"/>
    <property type="evidence" value="ECO:0007669"/>
    <property type="project" value="InterPro"/>
</dbReference>
<dbReference type="EMBL" id="FUWY01000006">
    <property type="protein sequence ID" value="SJZ89274.1"/>
    <property type="molecule type" value="Genomic_DNA"/>
</dbReference>